<dbReference type="EMBL" id="JAIGNQ010000001">
    <property type="protein sequence ID" value="MBX7487008.1"/>
    <property type="molecule type" value="Genomic_DNA"/>
</dbReference>
<dbReference type="PANTHER" id="PTHR11783">
    <property type="entry name" value="SULFOTRANSFERASE SULT"/>
    <property type="match status" value="1"/>
</dbReference>
<keyword evidence="5" id="KW-1185">Reference proteome</keyword>
<evidence type="ECO:0000256" key="1">
    <source>
        <dbReference type="ARBA" id="ARBA00005771"/>
    </source>
</evidence>
<protein>
    <submittedName>
        <fullName evidence="4">Sulfotransferase domain-containing protein</fullName>
    </submittedName>
</protein>
<dbReference type="InterPro" id="IPR000863">
    <property type="entry name" value="Sulfotransferase_dom"/>
</dbReference>
<dbReference type="Proteomes" id="UP000776651">
    <property type="component" value="Unassembled WGS sequence"/>
</dbReference>
<accession>A0ABS7JF32</accession>
<gene>
    <name evidence="4" type="ORF">K3177_00630</name>
</gene>
<dbReference type="Gene3D" id="3.40.50.300">
    <property type="entry name" value="P-loop containing nucleotide triphosphate hydrolases"/>
    <property type="match status" value="1"/>
</dbReference>
<dbReference type="InterPro" id="IPR027417">
    <property type="entry name" value="P-loop_NTPase"/>
</dbReference>
<keyword evidence="2" id="KW-0808">Transferase</keyword>
<proteinExistence type="inferred from homology"/>
<feature type="domain" description="Sulfotransferase" evidence="3">
    <location>
        <begin position="44"/>
        <end position="280"/>
    </location>
</feature>
<sequence length="497" mass="55887">MAIRMFFRDFAFSAGELLLPKSIRNKGALLAMRRLASAWARDGYVLSYPKSGRTWLRTMLGSMVCAQYGLKVENPMELQHFWKLSSHIPNIGFTHDDSPNLKFGHEVEEDKSRYRNKRVLLLTRDPRDVLVSYYFDAKNRMKVIDCDISTFIHEEKGSIDAIVAFYNVWADARYVPRDFLWVSYEEMHADPRQVIRSTAEFLGLPDPDETLLREIVEKASFRNMRKAELHDSFRHERLRPADPHNPESFKVRRGKVGGYVDYLSNEDIAYVDAYIDRHLHPFFACYYSKEKVALSGKELAPTTGQIQAPTIASIGLAQNTELRASNDNHRRERLMRLAAAVALFASGWIANELDANFAPPASAASLISEAQEAYVASSVRAKMVSQIETSAVDRGEIFDATGVDLPEIPVDWVVTDAQLYPSDLGNSVVLTMVTADDERVSLFAAEEDTSIGDSPSMELNNGVPVAYWEDGEAALALVGELEGTRLLELATTLDRES</sequence>
<name>A0ABS7JF32_9SPHN</name>
<dbReference type="RefSeq" id="WP_221596344.1">
    <property type="nucleotide sequence ID" value="NZ_JAIGNQ010000001.1"/>
</dbReference>
<evidence type="ECO:0000256" key="2">
    <source>
        <dbReference type="ARBA" id="ARBA00022679"/>
    </source>
</evidence>
<dbReference type="Pfam" id="PF00685">
    <property type="entry name" value="Sulfotransfer_1"/>
    <property type="match status" value="1"/>
</dbReference>
<comment type="similarity">
    <text evidence="1">Belongs to the sulfotransferase 1 family.</text>
</comment>
<dbReference type="SUPFAM" id="SSF52540">
    <property type="entry name" value="P-loop containing nucleoside triphosphate hydrolases"/>
    <property type="match status" value="1"/>
</dbReference>
<evidence type="ECO:0000259" key="3">
    <source>
        <dbReference type="Pfam" id="PF00685"/>
    </source>
</evidence>
<evidence type="ECO:0000313" key="5">
    <source>
        <dbReference type="Proteomes" id="UP000776651"/>
    </source>
</evidence>
<comment type="caution">
    <text evidence="4">The sequence shown here is derived from an EMBL/GenBank/DDBJ whole genome shotgun (WGS) entry which is preliminary data.</text>
</comment>
<evidence type="ECO:0000313" key="4">
    <source>
        <dbReference type="EMBL" id="MBX7487008.1"/>
    </source>
</evidence>
<reference evidence="4 5" key="1">
    <citation type="submission" date="2021-08" db="EMBL/GenBank/DDBJ databases">
        <title>Comparative Genomics Analysis of the Genus Qipengyuania Reveals Extensive Genetic Diversity and Metabolic Versatility, Including the Description of Fifteen Novel Species.</title>
        <authorList>
            <person name="Liu Y."/>
        </authorList>
    </citation>
    <scope>NUCLEOTIDE SEQUENCE [LARGE SCALE GENOMIC DNA]</scope>
    <source>
        <strain evidence="4 5">GH25</strain>
    </source>
</reference>
<organism evidence="4 5">
    <name type="scientific">Qipengyuania pacifica</name>
    <dbReference type="NCBI Taxonomy" id="2860199"/>
    <lineage>
        <taxon>Bacteria</taxon>
        <taxon>Pseudomonadati</taxon>
        <taxon>Pseudomonadota</taxon>
        <taxon>Alphaproteobacteria</taxon>
        <taxon>Sphingomonadales</taxon>
        <taxon>Erythrobacteraceae</taxon>
        <taxon>Qipengyuania</taxon>
    </lineage>
</organism>